<organism evidence="5 6">
    <name type="scientific">Yersinia thracica</name>
    <dbReference type="NCBI Taxonomy" id="2890319"/>
    <lineage>
        <taxon>Bacteria</taxon>
        <taxon>Pseudomonadati</taxon>
        <taxon>Pseudomonadota</taxon>
        <taxon>Gammaproteobacteria</taxon>
        <taxon>Enterobacterales</taxon>
        <taxon>Yersiniaceae</taxon>
        <taxon>Yersinia</taxon>
    </lineage>
</organism>
<dbReference type="GO" id="GO:0009289">
    <property type="term" value="C:pilus"/>
    <property type="evidence" value="ECO:0007669"/>
    <property type="project" value="UniProtKB-SubCell"/>
</dbReference>
<evidence type="ECO:0000256" key="1">
    <source>
        <dbReference type="ARBA" id="ARBA00004561"/>
    </source>
</evidence>
<dbReference type="GO" id="GO:0043709">
    <property type="term" value="P:cell adhesion involved in single-species biofilm formation"/>
    <property type="evidence" value="ECO:0007669"/>
    <property type="project" value="TreeGrafter"/>
</dbReference>
<dbReference type="Proteomes" id="UP000041882">
    <property type="component" value="Unassembled WGS sequence"/>
</dbReference>
<dbReference type="InterPro" id="IPR050263">
    <property type="entry name" value="Bact_Fimbrial_Adh_Pro"/>
</dbReference>
<dbReference type="Pfam" id="PF00419">
    <property type="entry name" value="Fimbrial"/>
    <property type="match status" value="1"/>
</dbReference>
<evidence type="ECO:0000313" key="5">
    <source>
        <dbReference type="EMBL" id="CNI30932.1"/>
    </source>
</evidence>
<accession>A0A0T9QVT7</accession>
<dbReference type="PANTHER" id="PTHR33420">
    <property type="entry name" value="FIMBRIAL SUBUNIT ELFA-RELATED"/>
    <property type="match status" value="1"/>
</dbReference>
<dbReference type="EMBL" id="CQAW01000024">
    <property type="protein sequence ID" value="CNI30932.1"/>
    <property type="molecule type" value="Genomic_DNA"/>
</dbReference>
<feature type="domain" description="Fimbrial-type adhesion" evidence="4">
    <location>
        <begin position="33"/>
        <end position="181"/>
    </location>
</feature>
<dbReference type="PANTHER" id="PTHR33420:SF14">
    <property type="entry name" value="TYPE 1 FIMBRIN D-MANNOSE SPECIFIC ADHESIN"/>
    <property type="match status" value="1"/>
</dbReference>
<keyword evidence="6" id="KW-1185">Reference proteome</keyword>
<comment type="subcellular location">
    <subcellularLocation>
        <location evidence="1">Fimbrium</location>
    </subcellularLocation>
</comment>
<comment type="similarity">
    <text evidence="2">Belongs to the fimbrial protein family.</text>
</comment>
<reference evidence="6" key="1">
    <citation type="submission" date="2015-03" db="EMBL/GenBank/DDBJ databases">
        <authorList>
            <consortium name="Pathogen Informatics"/>
            <person name="Murphy D."/>
        </authorList>
    </citation>
    <scope>NUCLEOTIDE SEQUENCE [LARGE SCALE GENOMIC DNA]</scope>
    <source>
        <strain evidence="6">IP6945</strain>
    </source>
</reference>
<gene>
    <name evidence="5" type="ORF">ERS008472_03805</name>
</gene>
<name>A0A0T9QVT7_9GAMM</name>
<proteinExistence type="inferred from homology"/>
<evidence type="ECO:0000256" key="2">
    <source>
        <dbReference type="ARBA" id="ARBA00006671"/>
    </source>
</evidence>
<dbReference type="InterPro" id="IPR008966">
    <property type="entry name" value="Adhesion_dom_sf"/>
</dbReference>
<evidence type="ECO:0000313" key="6">
    <source>
        <dbReference type="Proteomes" id="UP000041882"/>
    </source>
</evidence>
<dbReference type="SUPFAM" id="SSF49401">
    <property type="entry name" value="Bacterial adhesins"/>
    <property type="match status" value="1"/>
</dbReference>
<dbReference type="RefSeq" id="WP_050116339.1">
    <property type="nucleotide sequence ID" value="NZ_CABHXQ010000077.1"/>
</dbReference>
<evidence type="ECO:0000259" key="4">
    <source>
        <dbReference type="Pfam" id="PF00419"/>
    </source>
</evidence>
<evidence type="ECO:0000256" key="3">
    <source>
        <dbReference type="ARBA" id="ARBA00023263"/>
    </source>
</evidence>
<dbReference type="AlphaFoldDB" id="A0A0T9QVT7"/>
<dbReference type="InterPro" id="IPR000259">
    <property type="entry name" value="Adhesion_dom_fimbrial"/>
</dbReference>
<keyword evidence="3" id="KW-0281">Fimbrium</keyword>
<protein>
    <submittedName>
        <fullName evidence="5">Putative fimbrial protein SthA</fullName>
    </submittedName>
</protein>
<dbReference type="InterPro" id="IPR036937">
    <property type="entry name" value="Adhesion_dom_fimbrial_sf"/>
</dbReference>
<dbReference type="Gene3D" id="2.60.40.1090">
    <property type="entry name" value="Fimbrial-type adhesion domain"/>
    <property type="match status" value="1"/>
</dbReference>
<sequence length="182" mass="19177">MSLISLCRSANQLGTLFIGLWLLTPLMASATEIKFAAKIVPGTCTLKLNKSVLSLGEVNKSQLHTGDIAAAQNFTLNVAGCTGGKRGSLTPSVQITGAGEKQDGKWLFRTDESEATGIGIILHQSSDSKKEVVSGDNISLAKVGEIPKDQDLSFSAGVSCGACTSVKPGKLTARIIFQFDYR</sequence>